<evidence type="ECO:0000313" key="2">
    <source>
        <dbReference type="EMBL" id="MFD1784425.1"/>
    </source>
</evidence>
<proteinExistence type="predicted"/>
<dbReference type="RefSeq" id="WP_377283629.1">
    <property type="nucleotide sequence ID" value="NZ_JBHRSI010000009.1"/>
</dbReference>
<dbReference type="GO" id="GO:0016746">
    <property type="term" value="F:acyltransferase activity"/>
    <property type="evidence" value="ECO:0007669"/>
    <property type="project" value="UniProtKB-KW"/>
</dbReference>
<keyword evidence="3" id="KW-1185">Reference proteome</keyword>
<dbReference type="InterPro" id="IPR050276">
    <property type="entry name" value="MshD_Acetyltransferase"/>
</dbReference>
<reference evidence="3" key="1">
    <citation type="journal article" date="2019" name="Int. J. Syst. Evol. Microbiol.">
        <title>The Global Catalogue of Microorganisms (GCM) 10K type strain sequencing project: providing services to taxonomists for standard genome sequencing and annotation.</title>
        <authorList>
            <consortium name="The Broad Institute Genomics Platform"/>
            <consortium name="The Broad Institute Genome Sequencing Center for Infectious Disease"/>
            <person name="Wu L."/>
            <person name="Ma J."/>
        </authorList>
    </citation>
    <scope>NUCLEOTIDE SEQUENCE [LARGE SCALE GENOMIC DNA]</scope>
    <source>
        <strain evidence="3">DFY28</strain>
    </source>
</reference>
<dbReference type="EC" id="2.3.-.-" evidence="2"/>
<dbReference type="PANTHER" id="PTHR43617:SF2">
    <property type="entry name" value="UPF0039 PROTEIN SLL0451"/>
    <property type="match status" value="1"/>
</dbReference>
<organism evidence="2 3">
    <name type="scientific">Phenylobacterium terrae</name>
    <dbReference type="NCBI Taxonomy" id="2665495"/>
    <lineage>
        <taxon>Bacteria</taxon>
        <taxon>Pseudomonadati</taxon>
        <taxon>Pseudomonadota</taxon>
        <taxon>Alphaproteobacteria</taxon>
        <taxon>Caulobacterales</taxon>
        <taxon>Caulobacteraceae</taxon>
        <taxon>Phenylobacterium</taxon>
    </lineage>
</organism>
<evidence type="ECO:0000313" key="3">
    <source>
        <dbReference type="Proteomes" id="UP001597237"/>
    </source>
</evidence>
<dbReference type="CDD" id="cd04301">
    <property type="entry name" value="NAT_SF"/>
    <property type="match status" value="1"/>
</dbReference>
<keyword evidence="2" id="KW-0808">Transferase</keyword>
<name>A0ABW4N2W0_9CAUL</name>
<evidence type="ECO:0000259" key="1">
    <source>
        <dbReference type="PROSITE" id="PS51186"/>
    </source>
</evidence>
<dbReference type="EMBL" id="JBHUEY010000001">
    <property type="protein sequence ID" value="MFD1784425.1"/>
    <property type="molecule type" value="Genomic_DNA"/>
</dbReference>
<dbReference type="InterPro" id="IPR016181">
    <property type="entry name" value="Acyl_CoA_acyltransferase"/>
</dbReference>
<comment type="caution">
    <text evidence="2">The sequence shown here is derived from an EMBL/GenBank/DDBJ whole genome shotgun (WGS) entry which is preliminary data.</text>
</comment>
<sequence length="162" mass="17558">MIRHARPADHAAIREINEAAFAQPDEARLIEALRAAGDVMFELVAEADGAVVGHILFSRLWADRTELIAALAPMAVHPEHQRKGLGGRLIEMGIETCREFGAHAVIVLGHPDYYPRFGFSADAASKVSSPYSGSPAFMALELERGALAEPMFVAYPDAFSEV</sequence>
<feature type="domain" description="N-acetyltransferase" evidence="1">
    <location>
        <begin position="1"/>
        <end position="143"/>
    </location>
</feature>
<dbReference type="Proteomes" id="UP001597237">
    <property type="component" value="Unassembled WGS sequence"/>
</dbReference>
<dbReference type="Gene3D" id="3.40.630.30">
    <property type="match status" value="1"/>
</dbReference>
<gene>
    <name evidence="2" type="ORF">ACFSC0_13545</name>
</gene>
<dbReference type="Pfam" id="PF00583">
    <property type="entry name" value="Acetyltransf_1"/>
    <property type="match status" value="1"/>
</dbReference>
<dbReference type="PROSITE" id="PS51186">
    <property type="entry name" value="GNAT"/>
    <property type="match status" value="1"/>
</dbReference>
<keyword evidence="2" id="KW-0012">Acyltransferase</keyword>
<dbReference type="SUPFAM" id="SSF55729">
    <property type="entry name" value="Acyl-CoA N-acyltransferases (Nat)"/>
    <property type="match status" value="1"/>
</dbReference>
<dbReference type="InterPro" id="IPR000182">
    <property type="entry name" value="GNAT_dom"/>
</dbReference>
<accession>A0ABW4N2W0</accession>
<protein>
    <submittedName>
        <fullName evidence="2">GNAT family N-acetyltransferase</fullName>
        <ecNumber evidence="2">2.3.-.-</ecNumber>
    </submittedName>
</protein>
<dbReference type="PANTHER" id="PTHR43617">
    <property type="entry name" value="L-AMINO ACID N-ACETYLTRANSFERASE"/>
    <property type="match status" value="1"/>
</dbReference>